<protein>
    <submittedName>
        <fullName evidence="1">Uncharacterized protein</fullName>
    </submittedName>
</protein>
<evidence type="ECO:0000313" key="1">
    <source>
        <dbReference type="EMBL" id="MEJ8825629.1"/>
    </source>
</evidence>
<organism evidence="1 2">
    <name type="scientific">Variovorax humicola</name>
    <dbReference type="NCBI Taxonomy" id="1769758"/>
    <lineage>
        <taxon>Bacteria</taxon>
        <taxon>Pseudomonadati</taxon>
        <taxon>Pseudomonadota</taxon>
        <taxon>Betaproteobacteria</taxon>
        <taxon>Burkholderiales</taxon>
        <taxon>Comamonadaceae</taxon>
        <taxon>Variovorax</taxon>
    </lineage>
</organism>
<accession>A0ABU8W6F6</accession>
<dbReference type="RefSeq" id="WP_340366658.1">
    <property type="nucleotide sequence ID" value="NZ_JBBKZV010000024.1"/>
</dbReference>
<comment type="caution">
    <text evidence="1">The sequence shown here is derived from an EMBL/GenBank/DDBJ whole genome shotgun (WGS) entry which is preliminary data.</text>
</comment>
<proteinExistence type="predicted"/>
<name>A0ABU8W6F6_9BURK</name>
<keyword evidence="2" id="KW-1185">Reference proteome</keyword>
<dbReference type="EMBL" id="JBBKZV010000024">
    <property type="protein sequence ID" value="MEJ8825629.1"/>
    <property type="molecule type" value="Genomic_DNA"/>
</dbReference>
<evidence type="ECO:0000313" key="2">
    <source>
        <dbReference type="Proteomes" id="UP001363010"/>
    </source>
</evidence>
<sequence length="132" mass="15108">MEMTPIISTEEELARVVAADPTHYLDPSHVNACRTFIRHLTKKTTGAPTVSLGEWSDAMTNFYSQQFENPKMELFEIAAAVKLEKVEWSQVHNRPYMKMKGKGGRKLVDVMSKGEWLYPVLEPELTVKRELP</sequence>
<reference evidence="1 2" key="1">
    <citation type="submission" date="2024-03" db="EMBL/GenBank/DDBJ databases">
        <title>Novel species of the genus Variovorax.</title>
        <authorList>
            <person name="Liu Q."/>
            <person name="Xin Y.-H."/>
        </authorList>
    </citation>
    <scope>NUCLEOTIDE SEQUENCE [LARGE SCALE GENOMIC DNA]</scope>
    <source>
        <strain evidence="1 2">KACC 18501</strain>
    </source>
</reference>
<dbReference type="Proteomes" id="UP001363010">
    <property type="component" value="Unassembled WGS sequence"/>
</dbReference>
<gene>
    <name evidence="1" type="ORF">WKW80_26980</name>
</gene>